<dbReference type="EnsemblPlants" id="Pp3c3_20040V3.1">
    <property type="protein sequence ID" value="Pp3c3_20040V3.1"/>
    <property type="gene ID" value="Pp3c3_20040"/>
</dbReference>
<reference evidence="3" key="3">
    <citation type="submission" date="2020-12" db="UniProtKB">
        <authorList>
            <consortium name="EnsemblPlants"/>
        </authorList>
    </citation>
    <scope>IDENTIFICATION</scope>
</reference>
<evidence type="ECO:0000313" key="4">
    <source>
        <dbReference type="Proteomes" id="UP000006727"/>
    </source>
</evidence>
<protein>
    <submittedName>
        <fullName evidence="1 3">Uncharacterized protein</fullName>
    </submittedName>
</protein>
<name>A0A2K1KVA6_PHYPA</name>
<organism evidence="1">
    <name type="scientific">Physcomitrium patens</name>
    <name type="common">Spreading-leaved earth moss</name>
    <name type="synonym">Physcomitrella patens</name>
    <dbReference type="NCBI Taxonomy" id="3218"/>
    <lineage>
        <taxon>Eukaryota</taxon>
        <taxon>Viridiplantae</taxon>
        <taxon>Streptophyta</taxon>
        <taxon>Embryophyta</taxon>
        <taxon>Bryophyta</taxon>
        <taxon>Bryophytina</taxon>
        <taxon>Bryopsida</taxon>
        <taxon>Funariidae</taxon>
        <taxon>Funariales</taxon>
        <taxon>Funariaceae</taxon>
        <taxon>Physcomitrium</taxon>
    </lineage>
</organism>
<dbReference type="InParanoid" id="A0A2K1KVA6"/>
<keyword evidence="4" id="KW-1185">Reference proteome</keyword>
<accession>A0A2K1KVA6</accession>
<dbReference type="Gramene" id="Pp3c3_20040V3.1">
    <property type="protein sequence ID" value="Pp3c3_20040V3.1"/>
    <property type="gene ID" value="Pp3c3_20040"/>
</dbReference>
<gene>
    <name evidence="1" type="ORF">PHYPA_004692</name>
    <name evidence="2" type="ORF">PHYPA_004695</name>
</gene>
<reference evidence="1 4" key="2">
    <citation type="journal article" date="2018" name="Plant J.">
        <title>The Physcomitrella patens chromosome-scale assembly reveals moss genome structure and evolution.</title>
        <authorList>
            <person name="Lang D."/>
            <person name="Ullrich K.K."/>
            <person name="Murat F."/>
            <person name="Fuchs J."/>
            <person name="Jenkins J."/>
            <person name="Haas F.B."/>
            <person name="Piednoel M."/>
            <person name="Gundlach H."/>
            <person name="Van Bel M."/>
            <person name="Meyberg R."/>
            <person name="Vives C."/>
            <person name="Morata J."/>
            <person name="Symeonidi A."/>
            <person name="Hiss M."/>
            <person name="Muchero W."/>
            <person name="Kamisugi Y."/>
            <person name="Saleh O."/>
            <person name="Blanc G."/>
            <person name="Decker E.L."/>
            <person name="van Gessel N."/>
            <person name="Grimwood J."/>
            <person name="Hayes R.D."/>
            <person name="Graham S.W."/>
            <person name="Gunter L.E."/>
            <person name="McDaniel S.F."/>
            <person name="Hoernstein S.N.W."/>
            <person name="Larsson A."/>
            <person name="Li F.W."/>
            <person name="Perroud P.F."/>
            <person name="Phillips J."/>
            <person name="Ranjan P."/>
            <person name="Rokshar D.S."/>
            <person name="Rothfels C.J."/>
            <person name="Schneider L."/>
            <person name="Shu S."/>
            <person name="Stevenson D.W."/>
            <person name="Thummler F."/>
            <person name="Tillich M."/>
            <person name="Villarreal Aguilar J.C."/>
            <person name="Widiez T."/>
            <person name="Wong G.K."/>
            <person name="Wymore A."/>
            <person name="Zhang Y."/>
            <person name="Zimmer A.D."/>
            <person name="Quatrano R.S."/>
            <person name="Mayer K.F.X."/>
            <person name="Goodstein D."/>
            <person name="Casacuberta J.M."/>
            <person name="Vandepoele K."/>
            <person name="Reski R."/>
            <person name="Cuming A.C."/>
            <person name="Tuskan G.A."/>
            <person name="Maumus F."/>
            <person name="Salse J."/>
            <person name="Schmutz J."/>
            <person name="Rensing S.A."/>
        </authorList>
    </citation>
    <scope>NUCLEOTIDE SEQUENCE [LARGE SCALE GENOMIC DNA]</scope>
    <source>
        <strain evidence="3 4">cv. Gransden 2004</strain>
    </source>
</reference>
<dbReference type="Proteomes" id="UP000006727">
    <property type="component" value="Chromosome 3"/>
</dbReference>
<dbReference type="EnsemblPlants" id="Pp3c3_20118V3.1">
    <property type="protein sequence ID" value="Pp3c3_20118V3.1"/>
    <property type="gene ID" value="Pp3c3_20118"/>
</dbReference>
<dbReference type="AlphaFoldDB" id="A0A2K1KVA6"/>
<dbReference type="EMBL" id="ABEU02000003">
    <property type="protein sequence ID" value="PNR57701.1"/>
    <property type="molecule type" value="Genomic_DNA"/>
</dbReference>
<dbReference type="EMBL" id="ABEU02000003">
    <property type="protein sequence ID" value="PNR57698.1"/>
    <property type="molecule type" value="Genomic_DNA"/>
</dbReference>
<evidence type="ECO:0000313" key="2">
    <source>
        <dbReference type="EMBL" id="PNR57701.1"/>
    </source>
</evidence>
<dbReference type="Gramene" id="Pp3c3_20118V3.1">
    <property type="protein sequence ID" value="Pp3c3_20118V3.1"/>
    <property type="gene ID" value="Pp3c3_20118"/>
</dbReference>
<proteinExistence type="predicted"/>
<evidence type="ECO:0000313" key="1">
    <source>
        <dbReference type="EMBL" id="PNR57698.1"/>
    </source>
</evidence>
<sequence length="72" mass="8203">MCTLRLVLEICFTQAINLKQILETLAQILGTIVENIPSHDWLHNQPSGCRQHHILQRCAEGENPNTVERARS</sequence>
<evidence type="ECO:0000313" key="3">
    <source>
        <dbReference type="EnsemblPlants" id="Pp3c3_20040V3.1"/>
    </source>
</evidence>
<reference evidence="1 4" key="1">
    <citation type="journal article" date="2008" name="Science">
        <title>The Physcomitrella genome reveals evolutionary insights into the conquest of land by plants.</title>
        <authorList>
            <person name="Rensing S."/>
            <person name="Lang D."/>
            <person name="Zimmer A."/>
            <person name="Terry A."/>
            <person name="Salamov A."/>
            <person name="Shapiro H."/>
            <person name="Nishiyama T."/>
            <person name="Perroud P.-F."/>
            <person name="Lindquist E."/>
            <person name="Kamisugi Y."/>
            <person name="Tanahashi T."/>
            <person name="Sakakibara K."/>
            <person name="Fujita T."/>
            <person name="Oishi K."/>
            <person name="Shin-I T."/>
            <person name="Kuroki Y."/>
            <person name="Toyoda A."/>
            <person name="Suzuki Y."/>
            <person name="Hashimoto A."/>
            <person name="Yamaguchi K."/>
            <person name="Sugano A."/>
            <person name="Kohara Y."/>
            <person name="Fujiyama A."/>
            <person name="Anterola A."/>
            <person name="Aoki S."/>
            <person name="Ashton N."/>
            <person name="Barbazuk W.B."/>
            <person name="Barker E."/>
            <person name="Bennetzen J."/>
            <person name="Bezanilla M."/>
            <person name="Blankenship R."/>
            <person name="Cho S.H."/>
            <person name="Dutcher S."/>
            <person name="Estelle M."/>
            <person name="Fawcett J.A."/>
            <person name="Gundlach H."/>
            <person name="Hanada K."/>
            <person name="Heyl A."/>
            <person name="Hicks K.A."/>
            <person name="Hugh J."/>
            <person name="Lohr M."/>
            <person name="Mayer K."/>
            <person name="Melkozernov A."/>
            <person name="Murata T."/>
            <person name="Nelson D."/>
            <person name="Pils B."/>
            <person name="Prigge M."/>
            <person name="Reiss B."/>
            <person name="Renner T."/>
            <person name="Rombauts S."/>
            <person name="Rushton P."/>
            <person name="Sanderfoot A."/>
            <person name="Schween G."/>
            <person name="Shiu S.-H."/>
            <person name="Stueber K."/>
            <person name="Theodoulou F.L."/>
            <person name="Tu H."/>
            <person name="Van de Peer Y."/>
            <person name="Verrier P.J."/>
            <person name="Waters E."/>
            <person name="Wood A."/>
            <person name="Yang L."/>
            <person name="Cove D."/>
            <person name="Cuming A."/>
            <person name="Hasebe M."/>
            <person name="Lucas S."/>
            <person name="Mishler D.B."/>
            <person name="Reski R."/>
            <person name="Grigoriev I."/>
            <person name="Quatrano R.S."/>
            <person name="Boore J.L."/>
        </authorList>
    </citation>
    <scope>NUCLEOTIDE SEQUENCE [LARGE SCALE GENOMIC DNA]</scope>
    <source>
        <strain evidence="3 4">cv. Gransden 2004</strain>
    </source>
</reference>